<organism evidence="1 2">
    <name type="scientific">Lottia gigantea</name>
    <name type="common">Giant owl limpet</name>
    <dbReference type="NCBI Taxonomy" id="225164"/>
    <lineage>
        <taxon>Eukaryota</taxon>
        <taxon>Metazoa</taxon>
        <taxon>Spiralia</taxon>
        <taxon>Lophotrochozoa</taxon>
        <taxon>Mollusca</taxon>
        <taxon>Gastropoda</taxon>
        <taxon>Patellogastropoda</taxon>
        <taxon>Lottioidea</taxon>
        <taxon>Lottiidae</taxon>
        <taxon>Lottia</taxon>
    </lineage>
</organism>
<name>V4BAU9_LOTGI</name>
<protein>
    <submittedName>
        <fullName evidence="1">Uncharacterized protein</fullName>
    </submittedName>
</protein>
<dbReference type="Proteomes" id="UP000030746">
    <property type="component" value="Unassembled WGS sequence"/>
</dbReference>
<evidence type="ECO:0000313" key="2">
    <source>
        <dbReference type="Proteomes" id="UP000030746"/>
    </source>
</evidence>
<reference evidence="1 2" key="1">
    <citation type="journal article" date="2013" name="Nature">
        <title>Insights into bilaterian evolution from three spiralian genomes.</title>
        <authorList>
            <person name="Simakov O."/>
            <person name="Marletaz F."/>
            <person name="Cho S.J."/>
            <person name="Edsinger-Gonzales E."/>
            <person name="Havlak P."/>
            <person name="Hellsten U."/>
            <person name="Kuo D.H."/>
            <person name="Larsson T."/>
            <person name="Lv J."/>
            <person name="Arendt D."/>
            <person name="Savage R."/>
            <person name="Osoegawa K."/>
            <person name="de Jong P."/>
            <person name="Grimwood J."/>
            <person name="Chapman J.A."/>
            <person name="Shapiro H."/>
            <person name="Aerts A."/>
            <person name="Otillar R.P."/>
            <person name="Terry A.Y."/>
            <person name="Boore J.L."/>
            <person name="Grigoriev I.V."/>
            <person name="Lindberg D.R."/>
            <person name="Seaver E.C."/>
            <person name="Weisblat D.A."/>
            <person name="Putnam N.H."/>
            <person name="Rokhsar D.S."/>
        </authorList>
    </citation>
    <scope>NUCLEOTIDE SEQUENCE [LARGE SCALE GENOMIC DNA]</scope>
</reference>
<dbReference type="HOGENOM" id="CLU_1220883_0_0_1"/>
<evidence type="ECO:0000313" key="1">
    <source>
        <dbReference type="EMBL" id="ESP04656.1"/>
    </source>
</evidence>
<dbReference type="STRING" id="225164.V4BAU9"/>
<dbReference type="AlphaFoldDB" id="V4BAU9"/>
<accession>V4BAU9</accession>
<gene>
    <name evidence="1" type="ORF">LOTGIDRAFT_170627</name>
</gene>
<dbReference type="CTD" id="20241472"/>
<dbReference type="RefSeq" id="XP_009044699.1">
    <property type="nucleotide sequence ID" value="XM_009046451.1"/>
</dbReference>
<dbReference type="KEGG" id="lgi:LOTGIDRAFT_170627"/>
<proteinExistence type="predicted"/>
<dbReference type="EMBL" id="KB199676">
    <property type="protein sequence ID" value="ESP04656.1"/>
    <property type="molecule type" value="Genomic_DNA"/>
</dbReference>
<sequence length="227" mass="25981">MILDEGRYVCEQILKFIKQQPGVKDGTCVSTWLYAAPLVHFLSGHVHPFSKIPVDVYHLKKEWWCFPGFEQRKNALKVYEWNKVRHIFNLELEIKSIEKVTFPCELGGKKCMLTTDVVDSDIPLLLGKPDMKAAKVVLDLENDQAVINGKQKKIILKLHKQFAHPSGQILKLLLHDDGVKECDDIMDTEQNVKFVENSFLQNPGRLFVVSNFNDVVAMDLNVFRDGS</sequence>
<dbReference type="OrthoDB" id="414945at2759"/>
<keyword evidence="2" id="KW-1185">Reference proteome</keyword>
<dbReference type="GeneID" id="20241472"/>